<dbReference type="InterPro" id="IPR013766">
    <property type="entry name" value="Thioredoxin_domain"/>
</dbReference>
<dbReference type="InterPro" id="IPR001623">
    <property type="entry name" value="DnaJ_domain"/>
</dbReference>
<feature type="domain" description="J" evidence="8">
    <location>
        <begin position="33"/>
        <end position="101"/>
    </location>
</feature>
<evidence type="ECO:0000256" key="5">
    <source>
        <dbReference type="ARBA" id="ARBA00035043"/>
    </source>
</evidence>
<evidence type="ECO:0000256" key="1">
    <source>
        <dbReference type="ARBA" id="ARBA00004163"/>
    </source>
</evidence>
<dbReference type="SMART" id="SM00271">
    <property type="entry name" value="DnaJ"/>
    <property type="match status" value="1"/>
</dbReference>
<comment type="caution">
    <text evidence="9">The sequence shown here is derived from an EMBL/GenBank/DDBJ whole genome shotgun (WGS) entry which is preliminary data.</text>
</comment>
<dbReference type="Gene3D" id="1.10.287.110">
    <property type="entry name" value="DnaJ domain"/>
    <property type="match status" value="1"/>
</dbReference>
<evidence type="ECO:0000259" key="8">
    <source>
        <dbReference type="PROSITE" id="PS50076"/>
    </source>
</evidence>
<dbReference type="InterPro" id="IPR052842">
    <property type="entry name" value="ER_Co-chaperone"/>
</dbReference>
<keyword evidence="3" id="KW-0072">Autophagy</keyword>
<dbReference type="PANTHER" id="PTHR45184:SF1">
    <property type="entry name" value="DNAJ PROTEIN ERDJ3A"/>
    <property type="match status" value="1"/>
</dbReference>
<dbReference type="PROSITE" id="PS00636">
    <property type="entry name" value="DNAJ_1"/>
    <property type="match status" value="1"/>
</dbReference>
<dbReference type="InterPro" id="IPR018253">
    <property type="entry name" value="DnaJ_domain_CS"/>
</dbReference>
<name>A0A9W6U7Y1_9STRA</name>
<protein>
    <recommendedName>
        <fullName evidence="2">DnaJ homolog subfamily C member 16</fullName>
    </recommendedName>
    <alternativeName>
        <fullName evidence="5">Endoplasmic reticulum DNA J domain-containing protein 8</fullName>
    </alternativeName>
</protein>
<dbReference type="SUPFAM" id="SSF46565">
    <property type="entry name" value="Chaperone J-domain"/>
    <property type="match status" value="1"/>
</dbReference>
<dbReference type="InterPro" id="IPR036249">
    <property type="entry name" value="Thioredoxin-like_sf"/>
</dbReference>
<keyword evidence="10" id="KW-1185">Reference proteome</keyword>
<accession>A0A9W6U7Y1</accession>
<dbReference type="GO" id="GO:0005789">
    <property type="term" value="C:endoplasmic reticulum membrane"/>
    <property type="evidence" value="ECO:0007669"/>
    <property type="project" value="UniProtKB-SubCell"/>
</dbReference>
<feature type="chain" id="PRO_5040757463" description="DnaJ homolog subfamily C member 16" evidence="7">
    <location>
        <begin position="28"/>
        <end position="475"/>
    </location>
</feature>
<keyword evidence="7" id="KW-0732">Signal</keyword>
<feature type="compositionally biased region" description="Gly residues" evidence="6">
    <location>
        <begin position="105"/>
        <end position="118"/>
    </location>
</feature>
<dbReference type="Gene3D" id="3.40.30.10">
    <property type="entry name" value="Glutaredoxin"/>
    <property type="match status" value="1"/>
</dbReference>
<organism evidence="9 10">
    <name type="scientific">Phytophthora fragariaefolia</name>
    <dbReference type="NCBI Taxonomy" id="1490495"/>
    <lineage>
        <taxon>Eukaryota</taxon>
        <taxon>Sar</taxon>
        <taxon>Stramenopiles</taxon>
        <taxon>Oomycota</taxon>
        <taxon>Peronosporomycetes</taxon>
        <taxon>Peronosporales</taxon>
        <taxon>Peronosporaceae</taxon>
        <taxon>Phytophthora</taxon>
    </lineage>
</organism>
<sequence length="475" mass="51730">MPSPSSTRVQLRLLLALLLLAAAQLAAMDPSKDYYKVLGVGKQFSDRELKKSYRQLALKFHPDKAENAEDKERAKEKFVEVSEAYEVLSDPEKRKEYDDARRFGAAGGPGGFPGGFAGQGKRRSTDENMASFTKMFENIFGHGFGGGAGGFSGGAGGFGAGAGGFGGGFPGGAGFGGMGGMPNEFQFSGMDGFGHAKRPGAAYGGNRQARQPTTLFASDSPVRSLSKKKFPGKEANNEWLVQFYSMDVPSAEFRGKYENIARDLEGKVRVGAINCDKYEEFCRSKGIKSYPSFAYVWEGKLSKYEGDLDEYQVYNFAIEKHIARLHRMRESGMLEKLHAGNAAKLCNVGKHATSDASSLCALFILSGDKQKRAQEMKVAQNVATKFRHSKSLKFAYVDWKSQQRTVRKLVETAVGHSHRGQNPGLLIIRTKRGKTRVGTHSLDAEFTADALSATMERAVGGDLSLSSVHGPVNFR</sequence>
<dbReference type="OrthoDB" id="10250354at2759"/>
<comment type="subcellular location">
    <subcellularLocation>
        <location evidence="1">Endoplasmic reticulum membrane</location>
        <topology evidence="1">Single-pass type IV membrane protein</topology>
    </subcellularLocation>
</comment>
<evidence type="ECO:0000256" key="4">
    <source>
        <dbReference type="ARBA" id="ARBA00035002"/>
    </source>
</evidence>
<evidence type="ECO:0000313" key="9">
    <source>
        <dbReference type="EMBL" id="GMF28018.1"/>
    </source>
</evidence>
<evidence type="ECO:0000256" key="6">
    <source>
        <dbReference type="SAM" id="MobiDB-lite"/>
    </source>
</evidence>
<evidence type="ECO:0000256" key="7">
    <source>
        <dbReference type="SAM" id="SignalP"/>
    </source>
</evidence>
<reference evidence="9" key="1">
    <citation type="submission" date="2023-04" db="EMBL/GenBank/DDBJ databases">
        <title>Phytophthora fragariaefolia NBRC 109709.</title>
        <authorList>
            <person name="Ichikawa N."/>
            <person name="Sato H."/>
            <person name="Tonouchi N."/>
        </authorList>
    </citation>
    <scope>NUCLEOTIDE SEQUENCE</scope>
    <source>
        <strain evidence="9">NBRC 109709</strain>
    </source>
</reference>
<dbReference type="Pfam" id="PF00085">
    <property type="entry name" value="Thioredoxin"/>
    <property type="match status" value="1"/>
</dbReference>
<dbReference type="InterPro" id="IPR036869">
    <property type="entry name" value="J_dom_sf"/>
</dbReference>
<dbReference type="SUPFAM" id="SSF52833">
    <property type="entry name" value="Thioredoxin-like"/>
    <property type="match status" value="1"/>
</dbReference>
<evidence type="ECO:0000256" key="2">
    <source>
        <dbReference type="ARBA" id="ARBA00020921"/>
    </source>
</evidence>
<dbReference type="EMBL" id="BSXT01000458">
    <property type="protein sequence ID" value="GMF28018.1"/>
    <property type="molecule type" value="Genomic_DNA"/>
</dbReference>
<dbReference type="Proteomes" id="UP001165121">
    <property type="component" value="Unassembled WGS sequence"/>
</dbReference>
<dbReference type="Pfam" id="PF00226">
    <property type="entry name" value="DnaJ"/>
    <property type="match status" value="1"/>
</dbReference>
<feature type="signal peptide" evidence="7">
    <location>
        <begin position="1"/>
        <end position="27"/>
    </location>
</feature>
<gene>
    <name evidence="9" type="ORF">Pfra01_000570400</name>
</gene>
<dbReference type="PROSITE" id="PS50076">
    <property type="entry name" value="DNAJ_2"/>
    <property type="match status" value="1"/>
</dbReference>
<evidence type="ECO:0000256" key="3">
    <source>
        <dbReference type="ARBA" id="ARBA00023006"/>
    </source>
</evidence>
<proteinExistence type="predicted"/>
<dbReference type="CDD" id="cd06257">
    <property type="entry name" value="DnaJ"/>
    <property type="match status" value="1"/>
</dbReference>
<dbReference type="AlphaFoldDB" id="A0A9W6U7Y1"/>
<dbReference type="PANTHER" id="PTHR45184">
    <property type="entry name" value="DNAJ PROTEIN ERDJ3A"/>
    <property type="match status" value="1"/>
</dbReference>
<feature type="region of interest" description="Disordered" evidence="6">
    <location>
        <begin position="104"/>
        <end position="124"/>
    </location>
</feature>
<dbReference type="PRINTS" id="PR00625">
    <property type="entry name" value="JDOMAIN"/>
</dbReference>
<comment type="function">
    <text evidence="4">Plays an important role in regulating the size of autophagosomes during the formation process.</text>
</comment>
<evidence type="ECO:0000313" key="10">
    <source>
        <dbReference type="Proteomes" id="UP001165121"/>
    </source>
</evidence>
<dbReference type="GO" id="GO:0006914">
    <property type="term" value="P:autophagy"/>
    <property type="evidence" value="ECO:0007669"/>
    <property type="project" value="UniProtKB-KW"/>
</dbReference>